<evidence type="ECO:0000313" key="2">
    <source>
        <dbReference type="Proteomes" id="UP000217784"/>
    </source>
</evidence>
<protein>
    <submittedName>
        <fullName evidence="1">Uncharacterized protein</fullName>
    </submittedName>
</protein>
<dbReference type="Proteomes" id="UP000217784">
    <property type="component" value="Unassembled WGS sequence"/>
</dbReference>
<dbReference type="EMBL" id="LMVM01000033">
    <property type="protein sequence ID" value="PAV04046.1"/>
    <property type="molecule type" value="Genomic_DNA"/>
</dbReference>
<reference evidence="1 2" key="1">
    <citation type="journal article" date="2017" name="BMC Genomics">
        <title>Genomic analysis of methanogenic archaea reveals a shift towards energy conservation.</title>
        <authorList>
            <person name="Gilmore S.P."/>
            <person name="Henske J.K."/>
            <person name="Sexton J.A."/>
            <person name="Solomon K.V."/>
            <person name="Seppala S."/>
            <person name="Yoo J.I."/>
            <person name="Huyett L.M."/>
            <person name="Pressman A."/>
            <person name="Cogan J.Z."/>
            <person name="Kivenson V."/>
            <person name="Peng X."/>
            <person name="Tan Y."/>
            <person name="Valentine D.L."/>
            <person name="O'Malley M.A."/>
        </authorList>
    </citation>
    <scope>NUCLEOTIDE SEQUENCE [LARGE SCALE GENOMIC DNA]</scope>
    <source>
        <strain evidence="1 2">M.o.H.</strain>
    </source>
</reference>
<name>A0A2A2H413_METBR</name>
<proteinExistence type="predicted"/>
<keyword evidence="2" id="KW-1185">Reference proteome</keyword>
<evidence type="ECO:0000313" key="1">
    <source>
        <dbReference type="EMBL" id="PAV04046.1"/>
    </source>
</evidence>
<dbReference type="AlphaFoldDB" id="A0A2A2H413"/>
<organism evidence="1 2">
    <name type="scientific">Methanobacterium bryantii</name>
    <dbReference type="NCBI Taxonomy" id="2161"/>
    <lineage>
        <taxon>Archaea</taxon>
        <taxon>Methanobacteriati</taxon>
        <taxon>Methanobacteriota</taxon>
        <taxon>Methanomada group</taxon>
        <taxon>Methanobacteria</taxon>
        <taxon>Methanobacteriales</taxon>
        <taxon>Methanobacteriaceae</taxon>
        <taxon>Methanobacterium</taxon>
    </lineage>
</organism>
<gene>
    <name evidence="1" type="ORF">ASJ80_03260</name>
</gene>
<sequence length="227" mass="24389">MNIRVVSLVLVVLIFALVSGMISYSVSSGVHLNDAYTSGKITVVQQTAAGTVPHQVMITNNASKSVKVKKGDVLASTVSQDLVIAEDKTISSNSNATVKAYCLEPSQRAVVGTKLLPVNTTYSAITRVISDSNPTNSQSAMNAQLQIWIITSEGNLNPYTGEPVAVVDNNNITWSEFRQDIADAKSDVMSTFNVTESNIKNLNQTQSNSGSTSSWIDNTISWIKESI</sequence>
<comment type="caution">
    <text evidence="1">The sequence shown here is derived from an EMBL/GenBank/DDBJ whole genome shotgun (WGS) entry which is preliminary data.</text>
</comment>
<dbReference type="OrthoDB" id="70641at2157"/>
<accession>A0A2A2H413</accession>
<dbReference type="RefSeq" id="WP_069583740.1">
    <property type="nucleotide sequence ID" value="NZ_LMVM01000033.1"/>
</dbReference>